<proteinExistence type="predicted"/>
<dbReference type="GO" id="GO:1902201">
    <property type="term" value="P:negative regulation of bacterial-type flagellum-dependent cell motility"/>
    <property type="evidence" value="ECO:0007669"/>
    <property type="project" value="TreeGrafter"/>
</dbReference>
<keyword evidence="4" id="KW-1133">Transmembrane helix</keyword>
<keyword evidence="5" id="KW-0732">Signal</keyword>
<dbReference type="Gene3D" id="1.25.40.10">
    <property type="entry name" value="Tetratricopeptide repeat domain"/>
    <property type="match status" value="1"/>
</dbReference>
<keyword evidence="4" id="KW-0472">Membrane</keyword>
<feature type="chain" id="PRO_5035302349" description="diguanylate cyclase" evidence="5">
    <location>
        <begin position="21"/>
        <end position="619"/>
    </location>
</feature>
<organism evidence="7 8">
    <name type="scientific">Neiella litorisoli</name>
    <dbReference type="NCBI Taxonomy" id="2771431"/>
    <lineage>
        <taxon>Bacteria</taxon>
        <taxon>Pseudomonadati</taxon>
        <taxon>Pseudomonadota</taxon>
        <taxon>Gammaproteobacteria</taxon>
        <taxon>Alteromonadales</taxon>
        <taxon>Echinimonadaceae</taxon>
        <taxon>Neiella</taxon>
    </lineage>
</organism>
<sequence>MKSVVCLLLVVLMVSPMTYAERSVHSIEKELKHIILGEYAENEAKSRRQQIAPLIAGVRKRAQFLFELSECGIQSNLLTKDWIRRSTELIKRAKSWGSKELEMFARYCRSYAHTIHDDIDRVLEDSNLIAQWSEQNLPAYRTLAFANRIRLLAFVRSSATIAPDSYRDFIIAQSLAETPNQLAEVKTGLADLMIHLRDLSEAEVLLADAKALLTDVTADWIKGDFHIVKSYYHRQLEQHEQALKDAQTATELYHQSGISYGESAGLIAQIINLSELGRLSEALTLIETIPEHNTFLSGARRDPYLSMAFAHIYSGNGQPDKAIGYAKTAYEAFAKVDSSSYRVTSTLRYAELLAETQQWQRATRMFQEYAELSNTYTQRIKSQYSDMSSTRLNLEKQQHKEQQAELKAQLQEQTIANLKQAQQWQVMAIAASITLFLVMTAATIVVRQRASRMTQMIGRDQLTQLPNRRSITVQLARALKASDSLNPTSIALFDIDHLSQINEDFGHSAGDQLLQEVAQQAQQLLAGRADIGRFDGDEFLLICAGRGKQETEQLCHQLKATLSELALQHIGIDHQLSLSGGIATASGSNTPSSVLLTRANDALKLAKQKGRDRIESSAF</sequence>
<evidence type="ECO:0000256" key="3">
    <source>
        <dbReference type="SAM" id="Coils"/>
    </source>
</evidence>
<evidence type="ECO:0000259" key="6">
    <source>
        <dbReference type="PROSITE" id="PS50887"/>
    </source>
</evidence>
<dbReference type="SMART" id="SM00267">
    <property type="entry name" value="GGDEF"/>
    <property type="match status" value="1"/>
</dbReference>
<evidence type="ECO:0000256" key="4">
    <source>
        <dbReference type="SAM" id="Phobius"/>
    </source>
</evidence>
<dbReference type="SUPFAM" id="SSF48452">
    <property type="entry name" value="TPR-like"/>
    <property type="match status" value="1"/>
</dbReference>
<dbReference type="RefSeq" id="WP_191143487.1">
    <property type="nucleotide sequence ID" value="NZ_JACXAF010000003.1"/>
</dbReference>
<comment type="catalytic activity">
    <reaction evidence="2">
        <text>2 GTP = 3',3'-c-di-GMP + 2 diphosphate</text>
        <dbReference type="Rhea" id="RHEA:24898"/>
        <dbReference type="ChEBI" id="CHEBI:33019"/>
        <dbReference type="ChEBI" id="CHEBI:37565"/>
        <dbReference type="ChEBI" id="CHEBI:58805"/>
        <dbReference type="EC" id="2.7.7.65"/>
    </reaction>
</comment>
<evidence type="ECO:0000313" key="8">
    <source>
        <dbReference type="Proteomes" id="UP000638014"/>
    </source>
</evidence>
<dbReference type="InterPro" id="IPR000160">
    <property type="entry name" value="GGDEF_dom"/>
</dbReference>
<feature type="domain" description="GGDEF" evidence="6">
    <location>
        <begin position="486"/>
        <end position="619"/>
    </location>
</feature>
<name>A0A8J6QHA1_9GAMM</name>
<comment type="caution">
    <text evidence="7">The sequence shown here is derived from an EMBL/GenBank/DDBJ whole genome shotgun (WGS) entry which is preliminary data.</text>
</comment>
<keyword evidence="4" id="KW-0812">Transmembrane</keyword>
<dbReference type="PANTHER" id="PTHR45138">
    <property type="entry name" value="REGULATORY COMPONENTS OF SENSORY TRANSDUCTION SYSTEM"/>
    <property type="match status" value="1"/>
</dbReference>
<dbReference type="EC" id="2.7.7.65" evidence="1"/>
<evidence type="ECO:0000256" key="2">
    <source>
        <dbReference type="ARBA" id="ARBA00034247"/>
    </source>
</evidence>
<gene>
    <name evidence="7" type="ORF">IC617_02935</name>
</gene>
<dbReference type="InterPro" id="IPR029787">
    <property type="entry name" value="Nucleotide_cyclase"/>
</dbReference>
<evidence type="ECO:0000256" key="5">
    <source>
        <dbReference type="SAM" id="SignalP"/>
    </source>
</evidence>
<evidence type="ECO:0000256" key="1">
    <source>
        <dbReference type="ARBA" id="ARBA00012528"/>
    </source>
</evidence>
<dbReference type="GO" id="GO:0043709">
    <property type="term" value="P:cell adhesion involved in single-species biofilm formation"/>
    <property type="evidence" value="ECO:0007669"/>
    <property type="project" value="TreeGrafter"/>
</dbReference>
<keyword evidence="3" id="KW-0175">Coiled coil</keyword>
<dbReference type="InterPro" id="IPR011990">
    <property type="entry name" value="TPR-like_helical_dom_sf"/>
</dbReference>
<keyword evidence="8" id="KW-1185">Reference proteome</keyword>
<dbReference type="GO" id="GO:0052621">
    <property type="term" value="F:diguanylate cyclase activity"/>
    <property type="evidence" value="ECO:0007669"/>
    <property type="project" value="UniProtKB-EC"/>
</dbReference>
<dbReference type="Proteomes" id="UP000638014">
    <property type="component" value="Unassembled WGS sequence"/>
</dbReference>
<dbReference type="EMBL" id="JACXAF010000003">
    <property type="protein sequence ID" value="MBD1388373.1"/>
    <property type="molecule type" value="Genomic_DNA"/>
</dbReference>
<feature type="transmembrane region" description="Helical" evidence="4">
    <location>
        <begin position="424"/>
        <end position="446"/>
    </location>
</feature>
<evidence type="ECO:0000313" key="7">
    <source>
        <dbReference type="EMBL" id="MBD1388373.1"/>
    </source>
</evidence>
<dbReference type="CDD" id="cd01949">
    <property type="entry name" value="GGDEF"/>
    <property type="match status" value="1"/>
</dbReference>
<protein>
    <recommendedName>
        <fullName evidence="1">diguanylate cyclase</fullName>
        <ecNumber evidence="1">2.7.7.65</ecNumber>
    </recommendedName>
</protein>
<dbReference type="GO" id="GO:0005886">
    <property type="term" value="C:plasma membrane"/>
    <property type="evidence" value="ECO:0007669"/>
    <property type="project" value="TreeGrafter"/>
</dbReference>
<dbReference type="InterPro" id="IPR050469">
    <property type="entry name" value="Diguanylate_Cyclase"/>
</dbReference>
<feature type="signal peptide" evidence="5">
    <location>
        <begin position="1"/>
        <end position="20"/>
    </location>
</feature>
<dbReference type="PROSITE" id="PS50887">
    <property type="entry name" value="GGDEF"/>
    <property type="match status" value="1"/>
</dbReference>
<dbReference type="InterPro" id="IPR043128">
    <property type="entry name" value="Rev_trsase/Diguanyl_cyclase"/>
</dbReference>
<dbReference type="Gene3D" id="3.30.70.270">
    <property type="match status" value="1"/>
</dbReference>
<dbReference type="SUPFAM" id="SSF55073">
    <property type="entry name" value="Nucleotide cyclase"/>
    <property type="match status" value="1"/>
</dbReference>
<accession>A0A8J6QHA1</accession>
<dbReference type="NCBIfam" id="TIGR00254">
    <property type="entry name" value="GGDEF"/>
    <property type="match status" value="1"/>
</dbReference>
<dbReference type="PANTHER" id="PTHR45138:SF9">
    <property type="entry name" value="DIGUANYLATE CYCLASE DGCM-RELATED"/>
    <property type="match status" value="1"/>
</dbReference>
<dbReference type="Pfam" id="PF00990">
    <property type="entry name" value="GGDEF"/>
    <property type="match status" value="1"/>
</dbReference>
<dbReference type="AlphaFoldDB" id="A0A8J6QHA1"/>
<feature type="coiled-coil region" evidence="3">
    <location>
        <begin position="389"/>
        <end position="421"/>
    </location>
</feature>
<reference evidence="7" key="1">
    <citation type="submission" date="2020-09" db="EMBL/GenBank/DDBJ databases">
        <title>A novel bacterium of genus Neiella, isolated from South China Sea.</title>
        <authorList>
            <person name="Huang H."/>
            <person name="Mo K."/>
            <person name="Hu Y."/>
        </authorList>
    </citation>
    <scope>NUCLEOTIDE SEQUENCE</scope>
    <source>
        <strain evidence="7">HB171785</strain>
    </source>
</reference>